<organism evidence="6 7">
    <name type="scientific">Phyllosticta citriasiana</name>
    <dbReference type="NCBI Taxonomy" id="595635"/>
    <lineage>
        <taxon>Eukaryota</taxon>
        <taxon>Fungi</taxon>
        <taxon>Dikarya</taxon>
        <taxon>Ascomycota</taxon>
        <taxon>Pezizomycotina</taxon>
        <taxon>Dothideomycetes</taxon>
        <taxon>Dothideomycetes incertae sedis</taxon>
        <taxon>Botryosphaeriales</taxon>
        <taxon>Phyllostictaceae</taxon>
        <taxon>Phyllosticta</taxon>
    </lineage>
</organism>
<comment type="caution">
    <text evidence="6">The sequence shown here is derived from an EMBL/GenBank/DDBJ whole genome shotgun (WGS) entry which is preliminary data.</text>
</comment>
<evidence type="ECO:0000256" key="3">
    <source>
        <dbReference type="SAM" id="MobiDB-lite"/>
    </source>
</evidence>
<dbReference type="InterPro" id="IPR020846">
    <property type="entry name" value="MFS_dom"/>
</dbReference>
<feature type="compositionally biased region" description="Low complexity" evidence="3">
    <location>
        <begin position="9"/>
        <end position="21"/>
    </location>
</feature>
<keyword evidence="4" id="KW-0812">Transmembrane</keyword>
<keyword evidence="4" id="KW-1133">Transmembrane helix</keyword>
<dbReference type="InterPro" id="IPR011701">
    <property type="entry name" value="MFS"/>
</dbReference>
<keyword evidence="4" id="KW-0472">Membrane</keyword>
<feature type="transmembrane region" description="Helical" evidence="4">
    <location>
        <begin position="203"/>
        <end position="222"/>
    </location>
</feature>
<feature type="transmembrane region" description="Helical" evidence="4">
    <location>
        <begin position="247"/>
        <end position="269"/>
    </location>
</feature>
<feature type="transmembrane region" description="Helical" evidence="4">
    <location>
        <begin position="371"/>
        <end position="389"/>
    </location>
</feature>
<name>A0ABR1KH76_9PEZI</name>
<dbReference type="SUPFAM" id="SSF103473">
    <property type="entry name" value="MFS general substrate transporter"/>
    <property type="match status" value="1"/>
</dbReference>
<feature type="transmembrane region" description="Helical" evidence="4">
    <location>
        <begin position="173"/>
        <end position="191"/>
    </location>
</feature>
<feature type="transmembrane region" description="Helical" evidence="4">
    <location>
        <begin position="85"/>
        <end position="107"/>
    </location>
</feature>
<keyword evidence="7" id="KW-1185">Reference proteome</keyword>
<dbReference type="InterPro" id="IPR036259">
    <property type="entry name" value="MFS_trans_sf"/>
</dbReference>
<evidence type="ECO:0000256" key="1">
    <source>
        <dbReference type="ARBA" id="ARBA00004141"/>
    </source>
</evidence>
<comment type="subcellular location">
    <subcellularLocation>
        <location evidence="1">Membrane</location>
        <topology evidence="1">Multi-pass membrane protein</topology>
    </subcellularLocation>
</comment>
<dbReference type="PROSITE" id="PS50850">
    <property type="entry name" value="MFS"/>
    <property type="match status" value="1"/>
</dbReference>
<dbReference type="Gene3D" id="1.20.1250.20">
    <property type="entry name" value="MFS general substrate transporter like domains"/>
    <property type="match status" value="2"/>
</dbReference>
<dbReference type="InterPro" id="IPR050327">
    <property type="entry name" value="Proton-linked_MCT"/>
</dbReference>
<evidence type="ECO:0000256" key="2">
    <source>
        <dbReference type="ARBA" id="ARBA00006727"/>
    </source>
</evidence>
<feature type="transmembrane region" description="Helical" evidence="4">
    <location>
        <begin position="339"/>
        <end position="359"/>
    </location>
</feature>
<feature type="transmembrane region" description="Helical" evidence="4">
    <location>
        <begin position="44"/>
        <end position="65"/>
    </location>
</feature>
<dbReference type="Proteomes" id="UP001363622">
    <property type="component" value="Unassembled WGS sequence"/>
</dbReference>
<evidence type="ECO:0000256" key="4">
    <source>
        <dbReference type="SAM" id="Phobius"/>
    </source>
</evidence>
<feature type="transmembrane region" description="Helical" evidence="4">
    <location>
        <begin position="281"/>
        <end position="301"/>
    </location>
</feature>
<dbReference type="EMBL" id="JBBPHU010000008">
    <property type="protein sequence ID" value="KAK7514505.1"/>
    <property type="molecule type" value="Genomic_DNA"/>
</dbReference>
<evidence type="ECO:0000259" key="5">
    <source>
        <dbReference type="PROSITE" id="PS50850"/>
    </source>
</evidence>
<protein>
    <submittedName>
        <fullName evidence="6">Major facilitator superfamily domain-containing protein</fullName>
    </submittedName>
</protein>
<dbReference type="PANTHER" id="PTHR11360:SF234">
    <property type="entry name" value="MFS-TYPE TRANSPORTER DBAD-RELATED"/>
    <property type="match status" value="1"/>
</dbReference>
<feature type="transmembrane region" description="Helical" evidence="4">
    <location>
        <begin position="145"/>
        <end position="166"/>
    </location>
</feature>
<sequence>MSQASTTYAEEPASPSSPGGSNITEKKQQAQAVAWVPPNRGLRAWLQVFGAFCLYFGTWGIIQAFGVFEAYYHFERLPAYSTSDIAWIGSLQSFLMMFVGILSGPLYDKGHMHALNHVGTALVVLGIMTMSAATTYWQLMLSQGVAVGIGSGLVFTNSLAVVPAYFTSRRAIAMALASLGSGIGGVIYPIVFHELQPKIGFGWAVRIMGFISLFVMAVPCLVMRKPSFVGQGPARSLVDFSHFRDPVYSLLTSASVIGIVGLFVPFYVVQLFAQVKLNANATITFYLIPILNAGSTVGRLLMGGGLATYLGPINMFLLAGMLSGIICLAWISVSTIGGCIAFAFFYGFTSGAVLSVSPLSLASITKDPRQLGTRIGMSFGLGAFGLLAGNPSAGALVNIGTESFVKAQVFGGVFLLAAGAFVAAALFVQTLRKRRDS</sequence>
<comment type="similarity">
    <text evidence="2">Belongs to the major facilitator superfamily. Monocarboxylate porter (TC 2.A.1.13) family.</text>
</comment>
<feature type="transmembrane region" description="Helical" evidence="4">
    <location>
        <begin position="409"/>
        <end position="428"/>
    </location>
</feature>
<reference evidence="6 7" key="1">
    <citation type="submission" date="2024-04" db="EMBL/GenBank/DDBJ databases">
        <title>Phyllosticta paracitricarpa is synonymous to the EU quarantine fungus P. citricarpa based on phylogenomic analyses.</title>
        <authorList>
            <consortium name="Lawrence Berkeley National Laboratory"/>
            <person name="Van Ingen-Buijs V.A."/>
            <person name="Van Westerhoven A.C."/>
            <person name="Haridas S."/>
            <person name="Skiadas P."/>
            <person name="Martin F."/>
            <person name="Groenewald J.Z."/>
            <person name="Crous P.W."/>
            <person name="Seidl M.F."/>
        </authorList>
    </citation>
    <scope>NUCLEOTIDE SEQUENCE [LARGE SCALE GENOMIC DNA]</scope>
    <source>
        <strain evidence="6 7">CBS 123371</strain>
    </source>
</reference>
<dbReference type="Pfam" id="PF07690">
    <property type="entry name" value="MFS_1"/>
    <property type="match status" value="1"/>
</dbReference>
<dbReference type="PANTHER" id="PTHR11360">
    <property type="entry name" value="MONOCARBOXYLATE TRANSPORTER"/>
    <property type="match status" value="1"/>
</dbReference>
<evidence type="ECO:0000313" key="6">
    <source>
        <dbReference type="EMBL" id="KAK7514505.1"/>
    </source>
</evidence>
<accession>A0ABR1KH76</accession>
<proteinExistence type="inferred from homology"/>
<feature type="region of interest" description="Disordered" evidence="3">
    <location>
        <begin position="1"/>
        <end position="23"/>
    </location>
</feature>
<evidence type="ECO:0000313" key="7">
    <source>
        <dbReference type="Proteomes" id="UP001363622"/>
    </source>
</evidence>
<feature type="domain" description="Major facilitator superfamily (MFS) profile" evidence="5">
    <location>
        <begin position="43"/>
        <end position="436"/>
    </location>
</feature>
<gene>
    <name evidence="6" type="ORF">IWZ03DRAFT_214627</name>
</gene>
<feature type="transmembrane region" description="Helical" evidence="4">
    <location>
        <begin position="313"/>
        <end position="333"/>
    </location>
</feature>
<feature type="transmembrane region" description="Helical" evidence="4">
    <location>
        <begin position="119"/>
        <end position="139"/>
    </location>
</feature>